<evidence type="ECO:0000313" key="4">
    <source>
        <dbReference type="EMBL" id="MBX3892632.1"/>
    </source>
</evidence>
<sequence>MSITMRFSKLPNRADRGYTLVVGLLLLVVLTLFAIGMFRSFGLQEKIAANTRDKQRALEAAQSALQYGEWWLGQGNGSPGIACSGVNNGNTLANMRVCNTALATPSTLPWGVGSTYLPPSMTANGGGGMAGASSPAGDINYAGVPGLYINYMGMSPNGLAQLFQVTAYGFGGDATTAAVVQSTYRISSGAKDLGQQ</sequence>
<evidence type="ECO:0000256" key="1">
    <source>
        <dbReference type="SAM" id="Phobius"/>
    </source>
</evidence>
<dbReference type="GeneID" id="61387714"/>
<name>A0A9Q2H3M2_RALPI</name>
<gene>
    <name evidence="4" type="ORF">DEE74_22440</name>
</gene>
<keyword evidence="1" id="KW-0472">Membrane</keyword>
<evidence type="ECO:0000259" key="2">
    <source>
        <dbReference type="Pfam" id="PF13681"/>
    </source>
</evidence>
<evidence type="ECO:0000313" key="5">
    <source>
        <dbReference type="Proteomes" id="UP001199322"/>
    </source>
</evidence>
<dbReference type="EMBL" id="QGBI01000027">
    <property type="protein sequence ID" value="MBX3892632.1"/>
    <property type="molecule type" value="Genomic_DNA"/>
</dbReference>
<dbReference type="Pfam" id="PF13681">
    <property type="entry name" value="PilX"/>
    <property type="match status" value="1"/>
</dbReference>
<feature type="domain" description="PilX/PilW C-terminal" evidence="2">
    <location>
        <begin position="112"/>
        <end position="185"/>
    </location>
</feature>
<keyword evidence="1" id="KW-0812">Transmembrane</keyword>
<evidence type="ECO:0000259" key="3">
    <source>
        <dbReference type="Pfam" id="PF14341"/>
    </source>
</evidence>
<dbReference type="Pfam" id="PF14341">
    <property type="entry name" value="PilX_N"/>
    <property type="match status" value="1"/>
</dbReference>
<dbReference type="InterPro" id="IPR025746">
    <property type="entry name" value="PilX_N_dom"/>
</dbReference>
<comment type="caution">
    <text evidence="4">The sequence shown here is derived from an EMBL/GenBank/DDBJ whole genome shotgun (WGS) entry which is preliminary data.</text>
</comment>
<accession>A0A9Q2H3M2</accession>
<dbReference type="Proteomes" id="UP001199322">
    <property type="component" value="Unassembled WGS sequence"/>
</dbReference>
<feature type="transmembrane region" description="Helical" evidence="1">
    <location>
        <begin position="20"/>
        <end position="38"/>
    </location>
</feature>
<protein>
    <submittedName>
        <fullName evidence="4">Pilus assembly protein PilX</fullName>
    </submittedName>
</protein>
<feature type="domain" description="Type 4 fimbrial biogenesis protein PilX N-terminal" evidence="3">
    <location>
        <begin position="16"/>
        <end position="65"/>
    </location>
</feature>
<dbReference type="InterPro" id="IPR025205">
    <property type="entry name" value="PilX/PilW_C"/>
</dbReference>
<organism evidence="4 5">
    <name type="scientific">Ralstonia pickettii</name>
    <name type="common">Burkholderia pickettii</name>
    <dbReference type="NCBI Taxonomy" id="329"/>
    <lineage>
        <taxon>Bacteria</taxon>
        <taxon>Pseudomonadati</taxon>
        <taxon>Pseudomonadota</taxon>
        <taxon>Betaproteobacteria</taxon>
        <taxon>Burkholderiales</taxon>
        <taxon>Burkholderiaceae</taxon>
        <taxon>Ralstonia</taxon>
    </lineage>
</organism>
<keyword evidence="1" id="KW-1133">Transmembrane helix</keyword>
<dbReference type="AlphaFoldDB" id="A0A9Q2H3M2"/>
<reference evidence="4" key="1">
    <citation type="submission" date="2018-06" db="EMBL/GenBank/DDBJ databases">
        <authorList>
            <person name="O'Rourke A."/>
        </authorList>
    </citation>
    <scope>NUCLEOTIDE SEQUENCE</scope>
    <source>
        <strain evidence="4">132550021-3</strain>
    </source>
</reference>
<dbReference type="RefSeq" id="WP_009277301.1">
    <property type="nucleotide sequence ID" value="NZ_CABKQE010000001.1"/>
</dbReference>
<proteinExistence type="predicted"/>